<dbReference type="EMBL" id="CP061538">
    <property type="protein sequence ID" value="QNV41016.1"/>
    <property type="molecule type" value="Genomic_DNA"/>
</dbReference>
<dbReference type="GO" id="GO:0046081">
    <property type="term" value="P:dUTP catabolic process"/>
    <property type="evidence" value="ECO:0007669"/>
    <property type="project" value="InterPro"/>
</dbReference>
<reference evidence="10 11" key="1">
    <citation type="submission" date="2020-09" db="EMBL/GenBank/DDBJ databases">
        <title>Investigation of environmental microbe.</title>
        <authorList>
            <person name="Ou Y."/>
            <person name="Kang Q."/>
        </authorList>
    </citation>
    <scope>NUCLEOTIDE SEQUENCE [LARGE SCALE GENOMIC DNA]</scope>
    <source>
        <strain evidence="10 11">KJZ-9</strain>
    </source>
</reference>
<keyword evidence="3 8" id="KW-0479">Metal-binding</keyword>
<keyword evidence="5 8" id="KW-0460">Magnesium</keyword>
<comment type="cofactor">
    <cofactor evidence="1 8">
        <name>Mg(2+)</name>
        <dbReference type="ChEBI" id="CHEBI:18420"/>
    </cofactor>
</comment>
<dbReference type="HAMAP" id="MF_00116">
    <property type="entry name" value="dUTPase_bact"/>
    <property type="match status" value="1"/>
</dbReference>
<dbReference type="GO" id="GO:0000287">
    <property type="term" value="F:magnesium ion binding"/>
    <property type="evidence" value="ECO:0007669"/>
    <property type="project" value="UniProtKB-UniRule"/>
</dbReference>
<dbReference type="KEGG" id="rama:IDM48_06940"/>
<evidence type="ECO:0000256" key="4">
    <source>
        <dbReference type="ARBA" id="ARBA00022801"/>
    </source>
</evidence>
<feature type="domain" description="dUTPase-like" evidence="9">
    <location>
        <begin position="14"/>
        <end position="145"/>
    </location>
</feature>
<evidence type="ECO:0000256" key="8">
    <source>
        <dbReference type="HAMAP-Rule" id="MF_00116"/>
    </source>
</evidence>
<keyword evidence="11" id="KW-1185">Reference proteome</keyword>
<dbReference type="GO" id="GO:0004170">
    <property type="term" value="F:dUTP diphosphatase activity"/>
    <property type="evidence" value="ECO:0007669"/>
    <property type="project" value="UniProtKB-UniRule"/>
</dbReference>
<dbReference type="InterPro" id="IPR008181">
    <property type="entry name" value="dUTPase"/>
</dbReference>
<evidence type="ECO:0000256" key="3">
    <source>
        <dbReference type="ARBA" id="ARBA00022723"/>
    </source>
</evidence>
<dbReference type="PANTHER" id="PTHR11241:SF0">
    <property type="entry name" value="DEOXYURIDINE 5'-TRIPHOSPHATE NUCLEOTIDOHYDROLASE"/>
    <property type="match status" value="1"/>
</dbReference>
<evidence type="ECO:0000313" key="11">
    <source>
        <dbReference type="Proteomes" id="UP000516421"/>
    </source>
</evidence>
<dbReference type="NCBIfam" id="TIGR00576">
    <property type="entry name" value="dut"/>
    <property type="match status" value="1"/>
</dbReference>
<evidence type="ECO:0000259" key="9">
    <source>
        <dbReference type="Pfam" id="PF00692"/>
    </source>
</evidence>
<comment type="pathway">
    <text evidence="8">Pyrimidine metabolism; dUMP biosynthesis; dUMP from dCTP (dUTP route): step 2/2.</text>
</comment>
<evidence type="ECO:0000256" key="1">
    <source>
        <dbReference type="ARBA" id="ARBA00001946"/>
    </source>
</evidence>
<dbReference type="EC" id="3.6.1.23" evidence="8"/>
<dbReference type="GO" id="GO:0006226">
    <property type="term" value="P:dUMP biosynthetic process"/>
    <property type="evidence" value="ECO:0007669"/>
    <property type="project" value="UniProtKB-UniRule"/>
</dbReference>
<dbReference type="InterPro" id="IPR033704">
    <property type="entry name" value="dUTPase_trimeric"/>
</dbReference>
<proteinExistence type="inferred from homology"/>
<dbReference type="RefSeq" id="WP_190618685.1">
    <property type="nucleotide sequence ID" value="NZ_CP061538.1"/>
</dbReference>
<sequence>MKPIDVQIQILDTELEIPRYAKDGDAGVDLRSTEKLVLEPGQRALVKTGIAIALPAGYVGLVHPRSGLAVKHGITVVNAPGTIDSGYRGEIMVCLLNTDRSESFSIERGDRIAQLVIQKYEHANFRQVEELEISARGSTGFGSSGVR</sequence>
<dbReference type="NCBIfam" id="NF001862">
    <property type="entry name" value="PRK00601.1"/>
    <property type="match status" value="1"/>
</dbReference>
<dbReference type="SUPFAM" id="SSF51283">
    <property type="entry name" value="dUTPase-like"/>
    <property type="match status" value="1"/>
</dbReference>
<evidence type="ECO:0000256" key="7">
    <source>
        <dbReference type="ARBA" id="ARBA00047686"/>
    </source>
</evidence>
<evidence type="ECO:0000256" key="6">
    <source>
        <dbReference type="ARBA" id="ARBA00023080"/>
    </source>
</evidence>
<organism evidence="10 11">
    <name type="scientific">Rothia amarae</name>
    <dbReference type="NCBI Taxonomy" id="169480"/>
    <lineage>
        <taxon>Bacteria</taxon>
        <taxon>Bacillati</taxon>
        <taxon>Actinomycetota</taxon>
        <taxon>Actinomycetes</taxon>
        <taxon>Micrococcales</taxon>
        <taxon>Micrococcaceae</taxon>
        <taxon>Rothia</taxon>
    </lineage>
</organism>
<dbReference type="Proteomes" id="UP000516421">
    <property type="component" value="Chromosome"/>
</dbReference>
<dbReference type="PANTHER" id="PTHR11241">
    <property type="entry name" value="DEOXYURIDINE 5'-TRIPHOSPHATE NUCLEOTIDOHYDROLASE"/>
    <property type="match status" value="1"/>
</dbReference>
<evidence type="ECO:0000313" key="10">
    <source>
        <dbReference type="EMBL" id="QNV41016.1"/>
    </source>
</evidence>
<evidence type="ECO:0000256" key="2">
    <source>
        <dbReference type="ARBA" id="ARBA00006581"/>
    </source>
</evidence>
<dbReference type="InterPro" id="IPR029054">
    <property type="entry name" value="dUTPase-like"/>
</dbReference>
<comment type="catalytic activity">
    <reaction evidence="7 8">
        <text>dUTP + H2O = dUMP + diphosphate + H(+)</text>
        <dbReference type="Rhea" id="RHEA:10248"/>
        <dbReference type="ChEBI" id="CHEBI:15377"/>
        <dbReference type="ChEBI" id="CHEBI:15378"/>
        <dbReference type="ChEBI" id="CHEBI:33019"/>
        <dbReference type="ChEBI" id="CHEBI:61555"/>
        <dbReference type="ChEBI" id="CHEBI:246422"/>
        <dbReference type="EC" id="3.6.1.23"/>
    </reaction>
</comment>
<name>A0A7H2BMX0_9MICC</name>
<comment type="function">
    <text evidence="8">This enzyme is involved in nucleotide metabolism: it produces dUMP, the immediate precursor of thymidine nucleotides and it decreases the intracellular concentration of dUTP so that uracil cannot be incorporated into DNA.</text>
</comment>
<feature type="binding site" evidence="8">
    <location>
        <begin position="65"/>
        <end position="67"/>
    </location>
    <ligand>
        <name>substrate</name>
    </ligand>
</feature>
<dbReference type="InterPro" id="IPR036157">
    <property type="entry name" value="dUTPase-like_sf"/>
</dbReference>
<dbReference type="Gene3D" id="2.70.40.10">
    <property type="match status" value="1"/>
</dbReference>
<dbReference type="AlphaFoldDB" id="A0A7H2BMX0"/>
<evidence type="ECO:0000256" key="5">
    <source>
        <dbReference type="ARBA" id="ARBA00022842"/>
    </source>
</evidence>
<keyword evidence="6 8" id="KW-0546">Nucleotide metabolism</keyword>
<comment type="similarity">
    <text evidence="2 8">Belongs to the dUTPase family.</text>
</comment>
<dbReference type="UniPathway" id="UPA00610">
    <property type="reaction ID" value="UER00666"/>
</dbReference>
<keyword evidence="4 8" id="KW-0378">Hydrolase</keyword>
<dbReference type="CDD" id="cd07557">
    <property type="entry name" value="trimeric_dUTPase"/>
    <property type="match status" value="1"/>
</dbReference>
<gene>
    <name evidence="8 10" type="primary">dut</name>
    <name evidence="10" type="ORF">IDM48_06940</name>
</gene>
<accession>A0A7H2BMX0</accession>
<protein>
    <recommendedName>
        <fullName evidence="8">Deoxyuridine 5'-triphosphate nucleotidohydrolase</fullName>
        <shortName evidence="8">dUTPase</shortName>
        <ecNumber evidence="8">3.6.1.23</ecNumber>
    </recommendedName>
    <alternativeName>
        <fullName evidence="8">dUTP pyrophosphatase</fullName>
    </alternativeName>
</protein>
<feature type="binding site" evidence="8">
    <location>
        <position position="78"/>
    </location>
    <ligand>
        <name>substrate</name>
    </ligand>
</feature>
<feature type="binding site" evidence="8">
    <location>
        <begin position="82"/>
        <end position="84"/>
    </location>
    <ligand>
        <name>substrate</name>
    </ligand>
</feature>
<comment type="caution">
    <text evidence="8">Lacks conserved residue(s) required for the propagation of feature annotation.</text>
</comment>
<dbReference type="Pfam" id="PF00692">
    <property type="entry name" value="dUTPase"/>
    <property type="match status" value="1"/>
</dbReference>
<dbReference type="FunFam" id="2.70.40.10:FF:000008">
    <property type="entry name" value="Deoxyuridine 5'-triphosphate nucleotidohydrolase"/>
    <property type="match status" value="1"/>
</dbReference>